<evidence type="ECO:0000256" key="1">
    <source>
        <dbReference type="ARBA" id="ARBA00001602"/>
    </source>
</evidence>
<dbReference type="PANTHER" id="PTHR21198">
    <property type="entry name" value="GLUTAMATE RACEMASE"/>
    <property type="match status" value="1"/>
</dbReference>
<gene>
    <name evidence="7 8" type="primary">murI</name>
    <name evidence="8" type="ORF">IAA86_02630</name>
</gene>
<dbReference type="Gene3D" id="3.40.50.1860">
    <property type="match status" value="2"/>
</dbReference>
<dbReference type="GO" id="GO:0008881">
    <property type="term" value="F:glutamate racemase activity"/>
    <property type="evidence" value="ECO:0007669"/>
    <property type="project" value="UniProtKB-UniRule"/>
</dbReference>
<evidence type="ECO:0000256" key="4">
    <source>
        <dbReference type="ARBA" id="ARBA00022984"/>
    </source>
</evidence>
<evidence type="ECO:0000256" key="3">
    <source>
        <dbReference type="ARBA" id="ARBA00022960"/>
    </source>
</evidence>
<feature type="active site" description="Proton donor/acceptor" evidence="7">
    <location>
        <position position="189"/>
    </location>
</feature>
<dbReference type="GO" id="GO:0008360">
    <property type="term" value="P:regulation of cell shape"/>
    <property type="evidence" value="ECO:0007669"/>
    <property type="project" value="UniProtKB-KW"/>
</dbReference>
<dbReference type="PROSITE" id="PS00924">
    <property type="entry name" value="ASP_GLU_RACEMASE_2"/>
    <property type="match status" value="1"/>
</dbReference>
<dbReference type="Proteomes" id="UP000886865">
    <property type="component" value="Unassembled WGS sequence"/>
</dbReference>
<protein>
    <recommendedName>
        <fullName evidence="2 7">Glutamate racemase</fullName>
        <ecNumber evidence="2 7">5.1.1.3</ecNumber>
    </recommendedName>
</protein>
<dbReference type="AlphaFoldDB" id="A0A9D1JYD2"/>
<name>A0A9D1JYD2_9BACT</name>
<reference evidence="8" key="2">
    <citation type="journal article" date="2021" name="PeerJ">
        <title>Extensive microbial diversity within the chicken gut microbiome revealed by metagenomics and culture.</title>
        <authorList>
            <person name="Gilroy R."/>
            <person name="Ravi A."/>
            <person name="Getino M."/>
            <person name="Pursley I."/>
            <person name="Horton D.L."/>
            <person name="Alikhan N.F."/>
            <person name="Baker D."/>
            <person name="Gharbi K."/>
            <person name="Hall N."/>
            <person name="Watson M."/>
            <person name="Adriaenssens E.M."/>
            <person name="Foster-Nyarko E."/>
            <person name="Jarju S."/>
            <person name="Secka A."/>
            <person name="Antonio M."/>
            <person name="Oren A."/>
            <person name="Chaudhuri R.R."/>
            <person name="La Ragione R."/>
            <person name="Hildebrand F."/>
            <person name="Pallen M.J."/>
        </authorList>
    </citation>
    <scope>NUCLEOTIDE SEQUENCE</scope>
    <source>
        <strain evidence="8">CHK152-2871</strain>
    </source>
</reference>
<dbReference type="HAMAP" id="MF_00258">
    <property type="entry name" value="Glu_racemase"/>
    <property type="match status" value="1"/>
</dbReference>
<dbReference type="InterPro" id="IPR001920">
    <property type="entry name" value="Asp/Glu_race"/>
</dbReference>
<feature type="binding site" evidence="7">
    <location>
        <begin position="75"/>
        <end position="76"/>
    </location>
    <ligand>
        <name>substrate</name>
    </ligand>
</feature>
<keyword evidence="5 7" id="KW-0413">Isomerase</keyword>
<feature type="active site" description="Proton donor/acceptor" evidence="7">
    <location>
        <position position="74"/>
    </location>
</feature>
<feature type="binding site" evidence="7">
    <location>
        <begin position="11"/>
        <end position="12"/>
    </location>
    <ligand>
        <name>substrate</name>
    </ligand>
</feature>
<dbReference type="InterPro" id="IPR004391">
    <property type="entry name" value="Glu_race"/>
</dbReference>
<evidence type="ECO:0000256" key="7">
    <source>
        <dbReference type="HAMAP-Rule" id="MF_00258"/>
    </source>
</evidence>
<dbReference type="NCBIfam" id="TIGR00067">
    <property type="entry name" value="glut_race"/>
    <property type="match status" value="1"/>
</dbReference>
<accession>A0A9D1JYD2</accession>
<comment type="function">
    <text evidence="7">Provides the (R)-glutamate required for cell wall biosynthesis.</text>
</comment>
<keyword evidence="3 7" id="KW-0133">Cell shape</keyword>
<evidence type="ECO:0000256" key="6">
    <source>
        <dbReference type="ARBA" id="ARBA00023316"/>
    </source>
</evidence>
<comment type="caution">
    <text evidence="8">The sequence shown here is derived from an EMBL/GenBank/DDBJ whole genome shotgun (WGS) entry which is preliminary data.</text>
</comment>
<dbReference type="GO" id="GO:0009252">
    <property type="term" value="P:peptidoglycan biosynthetic process"/>
    <property type="evidence" value="ECO:0007669"/>
    <property type="project" value="UniProtKB-UniRule"/>
</dbReference>
<dbReference type="SUPFAM" id="SSF53681">
    <property type="entry name" value="Aspartate/glutamate racemase"/>
    <property type="match status" value="2"/>
</dbReference>
<sequence length="268" mass="29977">MTYSDTIGVMDSGVGGLTVLSELVKVLPSAKYIYLGDTANLPYGCKTKEEILFFNRNILNFFLTLGVKDIAIACNTTSALTYEDLREEFSPKGLRIFPLIQSAAYSATLGLNDGDCICVLSTLATAKSGKYASEINKINPNLKVVEIPCPNFVEIVENRLYDLDESKKIVREKMKIILENKAKRVILGCTHYPYLLDMFSLYLPREIFFNPAGSLAKNICSFIKNTNDVGDIDFYVTGDPCEFKKSAKLFFDIKKEVKSVKMPTFSRV</sequence>
<dbReference type="Pfam" id="PF01177">
    <property type="entry name" value="Asp_Glu_race"/>
    <property type="match status" value="1"/>
</dbReference>
<reference evidence="8" key="1">
    <citation type="submission" date="2020-10" db="EMBL/GenBank/DDBJ databases">
        <authorList>
            <person name="Gilroy R."/>
        </authorList>
    </citation>
    <scope>NUCLEOTIDE SEQUENCE</scope>
    <source>
        <strain evidence="8">CHK152-2871</strain>
    </source>
</reference>
<dbReference type="EC" id="5.1.1.3" evidence="2 7"/>
<keyword evidence="6 7" id="KW-0961">Cell wall biogenesis/degradation</keyword>
<evidence type="ECO:0000313" key="8">
    <source>
        <dbReference type="EMBL" id="HIS73898.1"/>
    </source>
</evidence>
<evidence type="ECO:0000256" key="2">
    <source>
        <dbReference type="ARBA" id="ARBA00013090"/>
    </source>
</evidence>
<dbReference type="PANTHER" id="PTHR21198:SF3">
    <property type="entry name" value="GLUTAMATE RACEMASE"/>
    <property type="match status" value="1"/>
</dbReference>
<comment type="similarity">
    <text evidence="7">Belongs to the aspartate/glutamate racemases family.</text>
</comment>
<evidence type="ECO:0000256" key="5">
    <source>
        <dbReference type="ARBA" id="ARBA00023235"/>
    </source>
</evidence>
<comment type="pathway">
    <text evidence="7">Cell wall biogenesis; peptidoglycan biosynthesis.</text>
</comment>
<dbReference type="InterPro" id="IPR033134">
    <property type="entry name" value="Asp/Glu_racemase_AS_2"/>
</dbReference>
<comment type="catalytic activity">
    <reaction evidence="1 7">
        <text>L-glutamate = D-glutamate</text>
        <dbReference type="Rhea" id="RHEA:12813"/>
        <dbReference type="ChEBI" id="CHEBI:29985"/>
        <dbReference type="ChEBI" id="CHEBI:29986"/>
        <dbReference type="EC" id="5.1.1.3"/>
    </reaction>
</comment>
<feature type="binding site" evidence="7">
    <location>
        <begin position="190"/>
        <end position="191"/>
    </location>
    <ligand>
        <name>substrate</name>
    </ligand>
</feature>
<dbReference type="InterPro" id="IPR015942">
    <property type="entry name" value="Asp/Glu/hydantoin_racemase"/>
</dbReference>
<keyword evidence="4 7" id="KW-0573">Peptidoglycan synthesis</keyword>
<organism evidence="8 9">
    <name type="scientific">Candidatus Galligastranaerophilus intestinavium</name>
    <dbReference type="NCBI Taxonomy" id="2840836"/>
    <lineage>
        <taxon>Bacteria</taxon>
        <taxon>Candidatus Galligastranaerophilus</taxon>
    </lineage>
</organism>
<proteinExistence type="inferred from homology"/>
<dbReference type="GO" id="GO:0071555">
    <property type="term" value="P:cell wall organization"/>
    <property type="evidence" value="ECO:0007669"/>
    <property type="project" value="UniProtKB-KW"/>
</dbReference>
<dbReference type="EMBL" id="DVJQ01000023">
    <property type="protein sequence ID" value="HIS73898.1"/>
    <property type="molecule type" value="Genomic_DNA"/>
</dbReference>
<feature type="binding site" evidence="7">
    <location>
        <begin position="43"/>
        <end position="44"/>
    </location>
    <ligand>
        <name>substrate</name>
    </ligand>
</feature>
<evidence type="ECO:0000313" key="9">
    <source>
        <dbReference type="Proteomes" id="UP000886865"/>
    </source>
</evidence>